<evidence type="ECO:0000313" key="2">
    <source>
        <dbReference type="EMBL" id="PIL26443.1"/>
    </source>
</evidence>
<gene>
    <name evidence="2" type="ORF">GSI_12201</name>
</gene>
<proteinExistence type="predicted"/>
<dbReference type="EMBL" id="AYKW01000045">
    <property type="protein sequence ID" value="PIL26443.1"/>
    <property type="molecule type" value="Genomic_DNA"/>
</dbReference>
<keyword evidence="1" id="KW-0472">Membrane</keyword>
<dbReference type="STRING" id="1077348.A0A2G8RY49"/>
<evidence type="ECO:0000256" key="1">
    <source>
        <dbReference type="SAM" id="Phobius"/>
    </source>
</evidence>
<accession>A0A2G8RY49</accession>
<sequence>MTQIEELDVIKFFETLAPWITSFFALSLTTNMLATGEQFNYNMRKYQYRAGYPGVVVANWGVVELVVQSAAIYTCVLIRFLGTYLSGSNVQYIFRDALQPLIGFVFTLIIIRVRLRDATTGEMATARGRSGSNLISNRGQDRRLYPLRPVAINVSVSQTTSD</sequence>
<dbReference type="Proteomes" id="UP000230002">
    <property type="component" value="Unassembled WGS sequence"/>
</dbReference>
<protein>
    <submittedName>
        <fullName evidence="2">Uncharacterized protein</fullName>
    </submittedName>
</protein>
<feature type="transmembrane region" description="Helical" evidence="1">
    <location>
        <begin position="92"/>
        <end position="113"/>
    </location>
</feature>
<evidence type="ECO:0000313" key="3">
    <source>
        <dbReference type="Proteomes" id="UP000230002"/>
    </source>
</evidence>
<keyword evidence="1" id="KW-1133">Transmembrane helix</keyword>
<feature type="transmembrane region" description="Helical" evidence="1">
    <location>
        <begin position="16"/>
        <end position="34"/>
    </location>
</feature>
<name>A0A2G8RY49_9APHY</name>
<organism evidence="2 3">
    <name type="scientific">Ganoderma sinense ZZ0214-1</name>
    <dbReference type="NCBI Taxonomy" id="1077348"/>
    <lineage>
        <taxon>Eukaryota</taxon>
        <taxon>Fungi</taxon>
        <taxon>Dikarya</taxon>
        <taxon>Basidiomycota</taxon>
        <taxon>Agaricomycotina</taxon>
        <taxon>Agaricomycetes</taxon>
        <taxon>Polyporales</taxon>
        <taxon>Polyporaceae</taxon>
        <taxon>Ganoderma</taxon>
    </lineage>
</organism>
<dbReference type="AlphaFoldDB" id="A0A2G8RY49"/>
<reference evidence="2 3" key="1">
    <citation type="journal article" date="2015" name="Sci. Rep.">
        <title>Chromosome-level genome map provides insights into diverse defense mechanisms in the medicinal fungus Ganoderma sinense.</title>
        <authorList>
            <person name="Zhu Y."/>
            <person name="Xu J."/>
            <person name="Sun C."/>
            <person name="Zhou S."/>
            <person name="Xu H."/>
            <person name="Nelson D.R."/>
            <person name="Qian J."/>
            <person name="Song J."/>
            <person name="Luo H."/>
            <person name="Xiang L."/>
            <person name="Li Y."/>
            <person name="Xu Z."/>
            <person name="Ji A."/>
            <person name="Wang L."/>
            <person name="Lu S."/>
            <person name="Hayward A."/>
            <person name="Sun W."/>
            <person name="Li X."/>
            <person name="Schwartz D.C."/>
            <person name="Wang Y."/>
            <person name="Chen S."/>
        </authorList>
    </citation>
    <scope>NUCLEOTIDE SEQUENCE [LARGE SCALE GENOMIC DNA]</scope>
    <source>
        <strain evidence="2 3">ZZ0214-1</strain>
    </source>
</reference>
<keyword evidence="1" id="KW-0812">Transmembrane</keyword>
<feature type="transmembrane region" description="Helical" evidence="1">
    <location>
        <begin position="55"/>
        <end position="80"/>
    </location>
</feature>
<comment type="caution">
    <text evidence="2">The sequence shown here is derived from an EMBL/GenBank/DDBJ whole genome shotgun (WGS) entry which is preliminary data.</text>
</comment>
<keyword evidence="3" id="KW-1185">Reference proteome</keyword>
<dbReference type="OrthoDB" id="3354175at2759"/>